<evidence type="ECO:0000313" key="1">
    <source>
        <dbReference type="EMBL" id="PZG20621.1"/>
    </source>
</evidence>
<reference evidence="1 2" key="1">
    <citation type="submission" date="2018-01" db="EMBL/GenBank/DDBJ databases">
        <title>Draft genome sequence of Nonomuraea sp. KC333.</title>
        <authorList>
            <person name="Sahin N."/>
            <person name="Saygin H."/>
            <person name="Ay H."/>
        </authorList>
    </citation>
    <scope>NUCLEOTIDE SEQUENCE [LARGE SCALE GENOMIC DNA]</scope>
    <source>
        <strain evidence="1 2">KC333</strain>
    </source>
</reference>
<proteinExistence type="predicted"/>
<keyword evidence="2" id="KW-1185">Reference proteome</keyword>
<name>A0A2W2EDN6_9ACTN</name>
<comment type="caution">
    <text evidence="1">The sequence shown here is derived from an EMBL/GenBank/DDBJ whole genome shotgun (WGS) entry which is preliminary data.</text>
</comment>
<dbReference type="Proteomes" id="UP000249304">
    <property type="component" value="Unassembled WGS sequence"/>
</dbReference>
<gene>
    <name evidence="1" type="ORF">C1J01_08960</name>
</gene>
<accession>A0A2W2EDN6</accession>
<dbReference type="AlphaFoldDB" id="A0A2W2EDN6"/>
<evidence type="ECO:0000313" key="2">
    <source>
        <dbReference type="Proteomes" id="UP000249304"/>
    </source>
</evidence>
<dbReference type="EMBL" id="POUD01000024">
    <property type="protein sequence ID" value="PZG20621.1"/>
    <property type="molecule type" value="Genomic_DNA"/>
</dbReference>
<sequence length="164" mass="17470">MEDPLVADFPFNIALGRAVEFYWRVKNGDPANSALLVVALAASGVESDAVLRDKVSLADVVLGNTNEATNAGYSRKVLLAADLALYEPDYDNDRVDIDIPDQTWTAVQATGGAWSKLLVCYRPAPSSTDAQIIPISAHDFGITPDGSDVVAQINSLGFYRAAPA</sequence>
<protein>
    <submittedName>
        <fullName evidence="1">Uncharacterized protein</fullName>
    </submittedName>
</protein>
<organism evidence="1 2">
    <name type="scientific">Nonomuraea aridisoli</name>
    <dbReference type="NCBI Taxonomy" id="2070368"/>
    <lineage>
        <taxon>Bacteria</taxon>
        <taxon>Bacillati</taxon>
        <taxon>Actinomycetota</taxon>
        <taxon>Actinomycetes</taxon>
        <taxon>Streptosporangiales</taxon>
        <taxon>Streptosporangiaceae</taxon>
        <taxon>Nonomuraea</taxon>
    </lineage>
</organism>
<dbReference type="RefSeq" id="WP_111177999.1">
    <property type="nucleotide sequence ID" value="NZ_POUD01000024.1"/>
</dbReference>
<dbReference type="OrthoDB" id="3482022at2"/>